<dbReference type="InterPro" id="IPR042100">
    <property type="entry name" value="Bug_dom1"/>
</dbReference>
<proteinExistence type="inferred from homology"/>
<dbReference type="Gene3D" id="3.40.190.10">
    <property type="entry name" value="Periplasmic binding protein-like II"/>
    <property type="match status" value="1"/>
</dbReference>
<dbReference type="CDD" id="cd07012">
    <property type="entry name" value="PBP2_Bug_TTT"/>
    <property type="match status" value="1"/>
</dbReference>
<dbReference type="PANTHER" id="PTHR42928:SF5">
    <property type="entry name" value="BLR1237 PROTEIN"/>
    <property type="match status" value="1"/>
</dbReference>
<dbReference type="Pfam" id="PF03401">
    <property type="entry name" value="TctC"/>
    <property type="match status" value="1"/>
</dbReference>
<evidence type="ECO:0000313" key="3">
    <source>
        <dbReference type="Proteomes" id="UP000325307"/>
    </source>
</evidence>
<dbReference type="AlphaFoldDB" id="A0A5A7NR08"/>
<dbReference type="PANTHER" id="PTHR42928">
    <property type="entry name" value="TRICARBOXYLATE-BINDING PROTEIN"/>
    <property type="match status" value="1"/>
</dbReference>
<name>A0A5A7NR08_9MICC</name>
<comment type="similarity">
    <text evidence="1">Belongs to the UPF0065 (bug) family.</text>
</comment>
<dbReference type="RefSeq" id="WP_172627351.1">
    <property type="nucleotide sequence ID" value="NZ_BKDJ01000008.1"/>
</dbReference>
<keyword evidence="3" id="KW-1185">Reference proteome</keyword>
<sequence length="339" mass="35187">MKKIQTIGAGSRRGLAAAAGVAALLALTGCGGVQGGDKAEDPSKYPSRAIELTVPYDPGGSTDLIARALAQGLDEPLGEPVVVANKPGGGGVLGAREVLGTSGNGYSIVTLSQSQFSISPLVESDSNLLDLEEMRVLAGLTTEEYALVVPADSPYASLQDLLTADKVSFSHSGVGTGTHYALEVLFKDAEVQANGVPFDGSNPSLTALLGGQVDVSAGNIAEVMPQIKAGKIKPLATFSAERSEFLPDVPTATEAGYDIVLDQRRFIAAPAGLSDEVADKLQTAIGEAESQQAYKDFLEKNYIAYWGADPEATKQQLKEATEAIATKTQELGIDFGQNG</sequence>
<dbReference type="EMBL" id="BKDJ01000008">
    <property type="protein sequence ID" value="GER23293.1"/>
    <property type="molecule type" value="Genomic_DNA"/>
</dbReference>
<evidence type="ECO:0000313" key="2">
    <source>
        <dbReference type="EMBL" id="GER23293.1"/>
    </source>
</evidence>
<organism evidence="2 3">
    <name type="scientific">Zafaria cholistanensis</name>
    <dbReference type="NCBI Taxonomy" id="1682741"/>
    <lineage>
        <taxon>Bacteria</taxon>
        <taxon>Bacillati</taxon>
        <taxon>Actinomycetota</taxon>
        <taxon>Actinomycetes</taxon>
        <taxon>Micrococcales</taxon>
        <taxon>Micrococcaceae</taxon>
        <taxon>Zafaria</taxon>
    </lineage>
</organism>
<dbReference type="PROSITE" id="PS51257">
    <property type="entry name" value="PROKAR_LIPOPROTEIN"/>
    <property type="match status" value="1"/>
</dbReference>
<protein>
    <submittedName>
        <fullName evidence="2">ABC transporter substrate-binding protein</fullName>
    </submittedName>
</protein>
<reference evidence="2 3" key="1">
    <citation type="submission" date="2019-09" db="EMBL/GenBank/DDBJ databases">
        <title>Arthrobacter zafarii sp. nov., a moderately thermotolerant and halotolerant actinobacterium isolated from Cholistan desert soil of Pakistan.</title>
        <authorList>
            <person name="Amin A."/>
            <person name="Ahmed I."/>
            <person name="Khalid N."/>
            <person name="Schumann P."/>
            <person name="Busse H.J."/>
            <person name="Khan I.U."/>
            <person name="Li S."/>
            <person name="Li W.J."/>
        </authorList>
    </citation>
    <scope>NUCLEOTIDE SEQUENCE [LARGE SCALE GENOMIC DNA]</scope>
    <source>
        <strain evidence="2 3">NCCP-1664</strain>
    </source>
</reference>
<gene>
    <name evidence="2" type="ORF">NCCP1664_17890</name>
</gene>
<comment type="caution">
    <text evidence="2">The sequence shown here is derived from an EMBL/GenBank/DDBJ whole genome shotgun (WGS) entry which is preliminary data.</text>
</comment>
<dbReference type="Gene3D" id="3.40.190.150">
    <property type="entry name" value="Bordetella uptake gene, domain 1"/>
    <property type="match status" value="1"/>
</dbReference>
<accession>A0A5A7NR08</accession>
<dbReference type="PIRSF" id="PIRSF017082">
    <property type="entry name" value="YflP"/>
    <property type="match status" value="1"/>
</dbReference>
<dbReference type="Proteomes" id="UP000325307">
    <property type="component" value="Unassembled WGS sequence"/>
</dbReference>
<evidence type="ECO:0000256" key="1">
    <source>
        <dbReference type="ARBA" id="ARBA00006987"/>
    </source>
</evidence>
<dbReference type="SUPFAM" id="SSF53850">
    <property type="entry name" value="Periplasmic binding protein-like II"/>
    <property type="match status" value="1"/>
</dbReference>
<dbReference type="InterPro" id="IPR005064">
    <property type="entry name" value="BUG"/>
</dbReference>